<keyword evidence="10" id="KW-1185">Reference proteome</keyword>
<organism evidence="9 10">
    <name type="scientific">Ideonella azotifigens</name>
    <dbReference type="NCBI Taxonomy" id="513160"/>
    <lineage>
        <taxon>Bacteria</taxon>
        <taxon>Pseudomonadati</taxon>
        <taxon>Pseudomonadota</taxon>
        <taxon>Betaproteobacteria</taxon>
        <taxon>Burkholderiales</taxon>
        <taxon>Sphaerotilaceae</taxon>
        <taxon>Ideonella</taxon>
    </lineage>
</organism>
<evidence type="ECO:0000259" key="8">
    <source>
        <dbReference type="Pfam" id="PF02656"/>
    </source>
</evidence>
<evidence type="ECO:0000256" key="5">
    <source>
        <dbReference type="ARBA" id="ARBA00023136"/>
    </source>
</evidence>
<reference evidence="9 10" key="1">
    <citation type="journal article" date="2019" name="Int. J. Syst. Evol. Microbiol.">
        <title>The Global Catalogue of Microorganisms (GCM) 10K type strain sequencing project: providing services to taxonomists for standard genome sequencing and annotation.</title>
        <authorList>
            <consortium name="The Broad Institute Genomics Platform"/>
            <consortium name="The Broad Institute Genome Sequencing Center for Infectious Disease"/>
            <person name="Wu L."/>
            <person name="Ma J."/>
        </authorList>
    </citation>
    <scope>NUCLEOTIDE SEQUENCE [LARGE SCALE GENOMIC DNA]</scope>
    <source>
        <strain evidence="9 10">JCM 15503</strain>
    </source>
</reference>
<dbReference type="Proteomes" id="UP001500279">
    <property type="component" value="Unassembled WGS sequence"/>
</dbReference>
<comment type="caution">
    <text evidence="9">The sequence shown here is derived from an EMBL/GenBank/DDBJ whole genome shotgun (WGS) entry which is preliminary data.</text>
</comment>
<proteinExistence type="predicted"/>
<evidence type="ECO:0000256" key="7">
    <source>
        <dbReference type="SAM" id="Phobius"/>
    </source>
</evidence>
<evidence type="ECO:0000313" key="10">
    <source>
        <dbReference type="Proteomes" id="UP001500279"/>
    </source>
</evidence>
<feature type="transmembrane region" description="Helical" evidence="7">
    <location>
        <begin position="131"/>
        <end position="150"/>
    </location>
</feature>
<evidence type="ECO:0000256" key="3">
    <source>
        <dbReference type="ARBA" id="ARBA00022692"/>
    </source>
</evidence>
<accession>A0ABN1K8D3</accession>
<evidence type="ECO:0000256" key="4">
    <source>
        <dbReference type="ARBA" id="ARBA00022989"/>
    </source>
</evidence>
<feature type="transmembrane region" description="Helical" evidence="7">
    <location>
        <begin position="60"/>
        <end position="77"/>
    </location>
</feature>
<sequence length="152" mass="16875">MRPKKHSAASDSSPRAGPRRPVARQYGKETLVMARLFDSRWRGEGKDPDYRYTLANERTFLAWIRTAMAVLGSGVVLEQFSSHLGPRAWVLALACFLTGLAAVMSIGAYWQWRRNEIAMRHERALPSTRSVLVLAAGFLITAGVITLMLATA</sequence>
<evidence type="ECO:0000256" key="6">
    <source>
        <dbReference type="SAM" id="MobiDB-lite"/>
    </source>
</evidence>
<dbReference type="Pfam" id="PF02656">
    <property type="entry name" value="DUF202"/>
    <property type="match status" value="1"/>
</dbReference>
<evidence type="ECO:0000313" key="9">
    <source>
        <dbReference type="EMBL" id="GAA0758040.1"/>
    </source>
</evidence>
<feature type="transmembrane region" description="Helical" evidence="7">
    <location>
        <begin position="89"/>
        <end position="110"/>
    </location>
</feature>
<keyword evidence="3 7" id="KW-0812">Transmembrane</keyword>
<name>A0ABN1K8D3_9BURK</name>
<protein>
    <recommendedName>
        <fullName evidence="8">DUF202 domain-containing protein</fullName>
    </recommendedName>
</protein>
<gene>
    <name evidence="9" type="ORF">GCM10009107_38150</name>
</gene>
<dbReference type="PANTHER" id="PTHR34187">
    <property type="entry name" value="FGR18P"/>
    <property type="match status" value="1"/>
</dbReference>
<comment type="subcellular location">
    <subcellularLocation>
        <location evidence="1">Cell membrane</location>
        <topology evidence="1">Multi-pass membrane protein</topology>
    </subcellularLocation>
</comment>
<dbReference type="PANTHER" id="PTHR34187:SF2">
    <property type="entry name" value="DUF202 DOMAIN-CONTAINING PROTEIN"/>
    <property type="match status" value="1"/>
</dbReference>
<keyword evidence="4 7" id="KW-1133">Transmembrane helix</keyword>
<evidence type="ECO:0000256" key="1">
    <source>
        <dbReference type="ARBA" id="ARBA00004651"/>
    </source>
</evidence>
<dbReference type="InterPro" id="IPR052053">
    <property type="entry name" value="IM_YidH-like"/>
</dbReference>
<dbReference type="EMBL" id="BAAAEW010000025">
    <property type="protein sequence ID" value="GAA0758040.1"/>
    <property type="molecule type" value="Genomic_DNA"/>
</dbReference>
<keyword evidence="5 7" id="KW-0472">Membrane</keyword>
<dbReference type="InterPro" id="IPR003807">
    <property type="entry name" value="DUF202"/>
</dbReference>
<feature type="region of interest" description="Disordered" evidence="6">
    <location>
        <begin position="1"/>
        <end position="21"/>
    </location>
</feature>
<evidence type="ECO:0000256" key="2">
    <source>
        <dbReference type="ARBA" id="ARBA00022475"/>
    </source>
</evidence>
<feature type="domain" description="DUF202" evidence="8">
    <location>
        <begin position="53"/>
        <end position="116"/>
    </location>
</feature>
<keyword evidence="2" id="KW-1003">Cell membrane</keyword>